<evidence type="ECO:0000313" key="3">
    <source>
        <dbReference type="Proteomes" id="UP001499959"/>
    </source>
</evidence>
<keyword evidence="1" id="KW-0812">Transmembrane</keyword>
<reference evidence="3" key="1">
    <citation type="journal article" date="2019" name="Int. J. Syst. Evol. Microbiol.">
        <title>The Global Catalogue of Microorganisms (GCM) 10K type strain sequencing project: providing services to taxonomists for standard genome sequencing and annotation.</title>
        <authorList>
            <consortium name="The Broad Institute Genomics Platform"/>
            <consortium name="The Broad Institute Genome Sequencing Center for Infectious Disease"/>
            <person name="Wu L."/>
            <person name="Ma J."/>
        </authorList>
    </citation>
    <scope>NUCLEOTIDE SEQUENCE [LARGE SCALE GENOMIC DNA]</scope>
    <source>
        <strain evidence="3">JCM 18204</strain>
    </source>
</reference>
<dbReference type="RefSeq" id="WP_345301624.1">
    <property type="nucleotide sequence ID" value="NZ_BAABJE010000001.1"/>
</dbReference>
<accession>A0ABP9ANK4</accession>
<comment type="caution">
    <text evidence="2">The sequence shown here is derived from an EMBL/GenBank/DDBJ whole genome shotgun (WGS) entry which is preliminary data.</text>
</comment>
<gene>
    <name evidence="2" type="ORF">GCM10023307_04280</name>
</gene>
<keyword evidence="1" id="KW-0472">Membrane</keyword>
<protein>
    <recommendedName>
        <fullName evidence="4">Zinc ribbon domain-containing protein</fullName>
    </recommendedName>
</protein>
<evidence type="ECO:0008006" key="4">
    <source>
        <dbReference type="Google" id="ProtNLM"/>
    </source>
</evidence>
<sequence length="111" mass="12248">MMINCTECGKAYSDQAKACIHCGARNPASTGGGCLKAVIGLVVMVVLFAIFVVAIRMYTFDPKEASEQEMIMACRDALNDTANGIETRQTLREACDSWEQKFREKYGHGPY</sequence>
<name>A0ABP9ANK4_9GAMM</name>
<feature type="transmembrane region" description="Helical" evidence="1">
    <location>
        <begin position="37"/>
        <end position="58"/>
    </location>
</feature>
<dbReference type="EMBL" id="BAABJE010000001">
    <property type="protein sequence ID" value="GAA4782832.1"/>
    <property type="molecule type" value="Genomic_DNA"/>
</dbReference>
<proteinExistence type="predicted"/>
<dbReference type="Proteomes" id="UP001499959">
    <property type="component" value="Unassembled WGS sequence"/>
</dbReference>
<evidence type="ECO:0000256" key="1">
    <source>
        <dbReference type="SAM" id="Phobius"/>
    </source>
</evidence>
<keyword evidence="3" id="KW-1185">Reference proteome</keyword>
<evidence type="ECO:0000313" key="2">
    <source>
        <dbReference type="EMBL" id="GAA4782832.1"/>
    </source>
</evidence>
<keyword evidence="1" id="KW-1133">Transmembrane helix</keyword>
<organism evidence="2 3">
    <name type="scientific">Lysobacter hankyongensis</name>
    <dbReference type="NCBI Taxonomy" id="1176535"/>
    <lineage>
        <taxon>Bacteria</taxon>
        <taxon>Pseudomonadati</taxon>
        <taxon>Pseudomonadota</taxon>
        <taxon>Gammaproteobacteria</taxon>
        <taxon>Lysobacterales</taxon>
        <taxon>Lysobacteraceae</taxon>
        <taxon>Lysobacter</taxon>
    </lineage>
</organism>